<feature type="coiled-coil region" evidence="6">
    <location>
        <begin position="116"/>
        <end position="147"/>
    </location>
</feature>
<dbReference type="Pfam" id="PF00293">
    <property type="entry name" value="NUDIX"/>
    <property type="match status" value="1"/>
</dbReference>
<keyword evidence="5" id="KW-0464">Manganese</keyword>
<dbReference type="GO" id="GO:0006754">
    <property type="term" value="P:ATP biosynthetic process"/>
    <property type="evidence" value="ECO:0007669"/>
    <property type="project" value="TreeGrafter"/>
</dbReference>
<organism evidence="8">
    <name type="scientific">Mimiviridae sp. ChoanoV1</name>
    <dbReference type="NCBI Taxonomy" id="2596887"/>
    <lineage>
        <taxon>Viruses</taxon>
        <taxon>Varidnaviria</taxon>
        <taxon>Bamfordvirae</taxon>
        <taxon>Nucleocytoviricota</taxon>
        <taxon>Megaviricetes</taxon>
        <taxon>Imitervirales</taxon>
        <taxon>Schizomimiviridae</taxon>
    </lineage>
</organism>
<dbReference type="PROSITE" id="PS00893">
    <property type="entry name" value="NUDIX_BOX"/>
    <property type="match status" value="1"/>
</dbReference>
<dbReference type="GO" id="GO:0004081">
    <property type="term" value="F:bis(5'-nucleosyl)-tetraphosphatase (asymmetrical) activity"/>
    <property type="evidence" value="ECO:0007669"/>
    <property type="project" value="TreeGrafter"/>
</dbReference>
<evidence type="ECO:0000256" key="4">
    <source>
        <dbReference type="ARBA" id="ARBA00022842"/>
    </source>
</evidence>
<keyword evidence="6" id="KW-0175">Coiled coil</keyword>
<proteinExistence type="predicted"/>
<keyword evidence="4" id="KW-0460">Magnesium</keyword>
<protein>
    <submittedName>
        <fullName evidence="8">NUDIX domain protein</fullName>
    </submittedName>
</protein>
<dbReference type="InterPro" id="IPR000086">
    <property type="entry name" value="NUDIX_hydrolase_dom"/>
</dbReference>
<feature type="domain" description="Nudix hydrolase" evidence="7">
    <location>
        <begin position="28"/>
        <end position="269"/>
    </location>
</feature>
<evidence type="ECO:0000256" key="5">
    <source>
        <dbReference type="ARBA" id="ARBA00023211"/>
    </source>
</evidence>
<dbReference type="InterPro" id="IPR051325">
    <property type="entry name" value="Nudix_hydrolase_domain"/>
</dbReference>
<keyword evidence="3" id="KW-0378">Hydrolase</keyword>
<accession>A0A5B8HVQ0</accession>
<reference evidence="8" key="1">
    <citation type="submission" date="2018-11" db="EMBL/GenBank/DDBJ databases">
        <title>A distinct lineage of giant viruses engineers rhodopsin photosystems in predatory marine eukaryotes.</title>
        <authorList>
            <person name="Needham D.M."/>
            <person name="Yoshizawa S."/>
            <person name="Hosaka T."/>
            <person name="Poirier C."/>
            <person name="Choi C.-J."/>
            <person name="Hehenberger E."/>
            <person name="Irwin N.A.T."/>
            <person name="Wilken S."/>
            <person name="Yung C.-M."/>
            <person name="Bachy C."/>
            <person name="Kurihara R."/>
            <person name="Nakajima Y."/>
            <person name="Kojima K."/>
            <person name="Kimura-Someya T."/>
            <person name="Leonard G."/>
            <person name="Malmstrom R.R."/>
            <person name="Mende D."/>
            <person name="Olson D.K."/>
            <person name="Sudo Y."/>
            <person name="Sudek S."/>
            <person name="Richards T.A."/>
            <person name="DeLong E.F."/>
            <person name="Keeling P.J."/>
            <person name="Santoro A.E."/>
            <person name="Shirouzu M."/>
            <person name="Iwasaki W."/>
            <person name="Worden A.Z."/>
        </authorList>
    </citation>
    <scope>NUCLEOTIDE SEQUENCE</scope>
</reference>
<evidence type="ECO:0000259" key="7">
    <source>
        <dbReference type="PROSITE" id="PS51462"/>
    </source>
</evidence>
<dbReference type="EMBL" id="MK250085">
    <property type="protein sequence ID" value="QDY51693.1"/>
    <property type="molecule type" value="Genomic_DNA"/>
</dbReference>
<name>A0A5B8HVQ0_9VIRU</name>
<gene>
    <name evidence="8" type="ORF">1_78</name>
</gene>
<evidence type="ECO:0000256" key="6">
    <source>
        <dbReference type="SAM" id="Coils"/>
    </source>
</evidence>
<dbReference type="GO" id="GO:0006167">
    <property type="term" value="P:AMP biosynthetic process"/>
    <property type="evidence" value="ECO:0007669"/>
    <property type="project" value="TreeGrafter"/>
</dbReference>
<evidence type="ECO:0000256" key="1">
    <source>
        <dbReference type="ARBA" id="ARBA00001936"/>
    </source>
</evidence>
<dbReference type="PROSITE" id="PS51462">
    <property type="entry name" value="NUDIX"/>
    <property type="match status" value="1"/>
</dbReference>
<sequence>MSITKKDYRNTFCGNCGNIGHTYKRCHLPITSCGVILYKTNEKHNPDNKIDNKYKFLMVQRKDTLGFIEFLRGKYRDSDIKYTKKLLEMMTYCEIDKLKKHTFDELWKILWFNRNLSHYKNEYDESKKKFNNLKTRKENSLEQMINECNIVYIEKDWGFPKGRRNLRESDYDCALREFEEETGYKRNQYSVLRNIAPLEEVFYGSNGIKYKHIYYIGHSKNDIELKIDPKNMHQCTEISKVGWYVLNDSLLKIRPYNEEKKKVLKKVNKLLKNNNC</sequence>
<dbReference type="SUPFAM" id="SSF55811">
    <property type="entry name" value="Nudix"/>
    <property type="match status" value="1"/>
</dbReference>
<dbReference type="PANTHER" id="PTHR21340:SF0">
    <property type="entry name" value="BIS(5'-NUCLEOSYL)-TETRAPHOSPHATASE [ASYMMETRICAL]"/>
    <property type="match status" value="1"/>
</dbReference>
<evidence type="ECO:0000256" key="2">
    <source>
        <dbReference type="ARBA" id="ARBA00001946"/>
    </source>
</evidence>
<evidence type="ECO:0000256" key="3">
    <source>
        <dbReference type="ARBA" id="ARBA00022801"/>
    </source>
</evidence>
<dbReference type="InterPro" id="IPR020084">
    <property type="entry name" value="NUDIX_hydrolase_CS"/>
</dbReference>
<dbReference type="PANTHER" id="PTHR21340">
    <property type="entry name" value="DIADENOSINE 5,5-P1,P4-TETRAPHOSPHATE PYROPHOSPHOHYDROLASE MUTT"/>
    <property type="match status" value="1"/>
</dbReference>
<comment type="cofactor">
    <cofactor evidence="2">
        <name>Mg(2+)</name>
        <dbReference type="ChEBI" id="CHEBI:18420"/>
    </cofactor>
</comment>
<dbReference type="Gene3D" id="3.90.79.10">
    <property type="entry name" value="Nucleoside Triphosphate Pyrophosphohydrolase"/>
    <property type="match status" value="1"/>
</dbReference>
<evidence type="ECO:0000313" key="8">
    <source>
        <dbReference type="EMBL" id="QDY51693.1"/>
    </source>
</evidence>
<comment type="cofactor">
    <cofactor evidence="1">
        <name>Mn(2+)</name>
        <dbReference type="ChEBI" id="CHEBI:29035"/>
    </cofactor>
</comment>
<dbReference type="InterPro" id="IPR015797">
    <property type="entry name" value="NUDIX_hydrolase-like_dom_sf"/>
</dbReference>